<proteinExistence type="predicted"/>
<organism evidence="1 2">
    <name type="scientific">Paramecium sonneborni</name>
    <dbReference type="NCBI Taxonomy" id="65129"/>
    <lineage>
        <taxon>Eukaryota</taxon>
        <taxon>Sar</taxon>
        <taxon>Alveolata</taxon>
        <taxon>Ciliophora</taxon>
        <taxon>Intramacronucleata</taxon>
        <taxon>Oligohymenophorea</taxon>
        <taxon>Peniculida</taxon>
        <taxon>Parameciidae</taxon>
        <taxon>Paramecium</taxon>
    </lineage>
</organism>
<comment type="caution">
    <text evidence="1">The sequence shown here is derived from an EMBL/GenBank/DDBJ whole genome shotgun (WGS) entry which is preliminary data.</text>
</comment>
<dbReference type="AlphaFoldDB" id="A0A8S1M137"/>
<dbReference type="Proteomes" id="UP000692954">
    <property type="component" value="Unassembled WGS sequence"/>
</dbReference>
<dbReference type="EMBL" id="CAJJDN010000028">
    <property type="protein sequence ID" value="CAD8071533.1"/>
    <property type="molecule type" value="Genomic_DNA"/>
</dbReference>
<name>A0A8S1M137_9CILI</name>
<sequence>MIVKSKRIDAIKSILAFKQCQKHKYFYTTDKIIKQLSMKQQGIVCVSKQFTEIKNNEILLSKDIVIQCD</sequence>
<evidence type="ECO:0000313" key="2">
    <source>
        <dbReference type="Proteomes" id="UP000692954"/>
    </source>
</evidence>
<dbReference type="OrthoDB" id="298990at2759"/>
<keyword evidence="2" id="KW-1185">Reference proteome</keyword>
<gene>
    <name evidence="1" type="ORF">PSON_ATCC_30995.1.T0280107</name>
</gene>
<protein>
    <submittedName>
        <fullName evidence="1">Uncharacterized protein</fullName>
    </submittedName>
</protein>
<evidence type="ECO:0000313" key="1">
    <source>
        <dbReference type="EMBL" id="CAD8071533.1"/>
    </source>
</evidence>
<reference evidence="1" key="1">
    <citation type="submission" date="2021-01" db="EMBL/GenBank/DDBJ databases">
        <authorList>
            <consortium name="Genoscope - CEA"/>
            <person name="William W."/>
        </authorList>
    </citation>
    <scope>NUCLEOTIDE SEQUENCE</scope>
</reference>
<accession>A0A8S1M137</accession>